<proteinExistence type="predicted"/>
<accession>A0ABN7X711</accession>
<keyword evidence="2 5" id="KW-0812">Transmembrane</keyword>
<dbReference type="PANTHER" id="PTHR24222:SF76">
    <property type="entry name" value="MYCOBACTIN IMPORT ATP-BINDING_PERMEASE PROTEIN IRTB"/>
    <property type="match status" value="1"/>
</dbReference>
<dbReference type="Proteomes" id="UP000789901">
    <property type="component" value="Unassembled WGS sequence"/>
</dbReference>
<keyword evidence="7" id="KW-1185">Reference proteome</keyword>
<dbReference type="InterPro" id="IPR036640">
    <property type="entry name" value="ABC1_TM_sf"/>
</dbReference>
<dbReference type="InterPro" id="IPR027417">
    <property type="entry name" value="P-loop_NTPase"/>
</dbReference>
<protein>
    <submittedName>
        <fullName evidence="6">31009_t:CDS:1</fullName>
    </submittedName>
</protein>
<evidence type="ECO:0000256" key="3">
    <source>
        <dbReference type="ARBA" id="ARBA00022989"/>
    </source>
</evidence>
<evidence type="ECO:0000256" key="1">
    <source>
        <dbReference type="ARBA" id="ARBA00004141"/>
    </source>
</evidence>
<keyword evidence="3 5" id="KW-1133">Transmembrane helix</keyword>
<feature type="non-terminal residue" evidence="6">
    <location>
        <position position="1"/>
    </location>
</feature>
<dbReference type="InterPro" id="IPR039421">
    <property type="entry name" value="Type_1_exporter"/>
</dbReference>
<dbReference type="SUPFAM" id="SSF52540">
    <property type="entry name" value="P-loop containing nucleoside triphosphate hydrolases"/>
    <property type="match status" value="1"/>
</dbReference>
<dbReference type="Gene3D" id="1.20.1560.10">
    <property type="entry name" value="ABC transporter type 1, transmembrane domain"/>
    <property type="match status" value="1"/>
</dbReference>
<evidence type="ECO:0000256" key="2">
    <source>
        <dbReference type="ARBA" id="ARBA00022692"/>
    </source>
</evidence>
<evidence type="ECO:0000256" key="5">
    <source>
        <dbReference type="SAM" id="Phobius"/>
    </source>
</evidence>
<evidence type="ECO:0000256" key="4">
    <source>
        <dbReference type="ARBA" id="ARBA00023136"/>
    </source>
</evidence>
<feature type="non-terminal residue" evidence="6">
    <location>
        <position position="136"/>
    </location>
</feature>
<feature type="transmembrane region" description="Helical" evidence="5">
    <location>
        <begin position="28"/>
        <end position="52"/>
    </location>
</feature>
<dbReference type="PANTHER" id="PTHR24222">
    <property type="entry name" value="ABC TRANSPORTER B FAMILY"/>
    <property type="match status" value="1"/>
</dbReference>
<name>A0ABN7X711_GIGMA</name>
<reference evidence="6 7" key="1">
    <citation type="submission" date="2021-06" db="EMBL/GenBank/DDBJ databases">
        <authorList>
            <person name="Kallberg Y."/>
            <person name="Tangrot J."/>
            <person name="Rosling A."/>
        </authorList>
    </citation>
    <scope>NUCLEOTIDE SEQUENCE [LARGE SCALE GENOMIC DNA]</scope>
    <source>
        <strain evidence="6 7">120-4 pot B 10/14</strain>
    </source>
</reference>
<dbReference type="Gene3D" id="3.40.50.300">
    <property type="entry name" value="P-loop containing nucleotide triphosphate hydrolases"/>
    <property type="match status" value="1"/>
</dbReference>
<keyword evidence="4 5" id="KW-0472">Membrane</keyword>
<sequence>AFGAQKKLSTLYNTYLRDARREGIRKQILNSSGVVNVFFAVIIGAFSLAHLAPDLQAFGLAMGAGAKIFETINRIPPIDSASPNGEKPTNCEGRIQFKNTSFIYPSRPSIMALNNVSLDIEPGTTVALVGTSGSGK</sequence>
<dbReference type="EMBL" id="CAJVQB010090150">
    <property type="protein sequence ID" value="CAG8847990.1"/>
    <property type="molecule type" value="Genomic_DNA"/>
</dbReference>
<evidence type="ECO:0000313" key="6">
    <source>
        <dbReference type="EMBL" id="CAG8847990.1"/>
    </source>
</evidence>
<comment type="subcellular location">
    <subcellularLocation>
        <location evidence="1">Membrane</location>
        <topology evidence="1">Multi-pass membrane protein</topology>
    </subcellularLocation>
</comment>
<gene>
    <name evidence="6" type="ORF">GMARGA_LOCUS38955</name>
</gene>
<evidence type="ECO:0000313" key="7">
    <source>
        <dbReference type="Proteomes" id="UP000789901"/>
    </source>
</evidence>
<comment type="caution">
    <text evidence="6">The sequence shown here is derived from an EMBL/GenBank/DDBJ whole genome shotgun (WGS) entry which is preliminary data.</text>
</comment>
<organism evidence="6 7">
    <name type="scientific">Gigaspora margarita</name>
    <dbReference type="NCBI Taxonomy" id="4874"/>
    <lineage>
        <taxon>Eukaryota</taxon>
        <taxon>Fungi</taxon>
        <taxon>Fungi incertae sedis</taxon>
        <taxon>Mucoromycota</taxon>
        <taxon>Glomeromycotina</taxon>
        <taxon>Glomeromycetes</taxon>
        <taxon>Diversisporales</taxon>
        <taxon>Gigasporaceae</taxon>
        <taxon>Gigaspora</taxon>
    </lineage>
</organism>